<evidence type="ECO:0000256" key="3">
    <source>
        <dbReference type="ARBA" id="ARBA00023163"/>
    </source>
</evidence>
<keyword evidence="6" id="KW-1185">Reference proteome</keyword>
<keyword evidence="2" id="KW-0238">DNA-binding</keyword>
<sequence length="178" mass="20970">MIAVATYFTFLILYYYIEFSKIQNNYIYVNTIESEKKVEPEKFAEVNEEYSNPDNTIQKLLYQKIIDFFETEKPYQKSDFSIKKLADLLDTNTTYISRALNIYGKKNFSTLVNEYRIAQIKDELAKNTHLKFTLEYVYSKAGFTKQPTFNRVFKEQTGVTPSEYLESLNISVDNNNLL</sequence>
<reference evidence="6" key="1">
    <citation type="journal article" date="2019" name="Int. J. Syst. Evol. Microbiol.">
        <title>The Global Catalogue of Microorganisms (GCM) 10K type strain sequencing project: providing services to taxonomists for standard genome sequencing and annotation.</title>
        <authorList>
            <consortium name="The Broad Institute Genomics Platform"/>
            <consortium name="The Broad Institute Genome Sequencing Center for Infectious Disease"/>
            <person name="Wu L."/>
            <person name="Ma J."/>
        </authorList>
    </citation>
    <scope>NUCLEOTIDE SEQUENCE [LARGE SCALE GENOMIC DNA]</scope>
    <source>
        <strain evidence="6">JCM 18019</strain>
    </source>
</reference>
<dbReference type="EMBL" id="BAABHX010000005">
    <property type="protein sequence ID" value="GAA5097516.1"/>
    <property type="molecule type" value="Genomic_DNA"/>
</dbReference>
<evidence type="ECO:0000256" key="1">
    <source>
        <dbReference type="ARBA" id="ARBA00023015"/>
    </source>
</evidence>
<dbReference type="PROSITE" id="PS01124">
    <property type="entry name" value="HTH_ARAC_FAMILY_2"/>
    <property type="match status" value="1"/>
</dbReference>
<evidence type="ECO:0000313" key="6">
    <source>
        <dbReference type="Proteomes" id="UP001500353"/>
    </source>
</evidence>
<dbReference type="InterPro" id="IPR018060">
    <property type="entry name" value="HTH_AraC"/>
</dbReference>
<dbReference type="Gene3D" id="1.10.10.60">
    <property type="entry name" value="Homeodomain-like"/>
    <property type="match status" value="2"/>
</dbReference>
<evidence type="ECO:0000259" key="4">
    <source>
        <dbReference type="PROSITE" id="PS01124"/>
    </source>
</evidence>
<name>A0ABP9MJC5_9FLAO</name>
<dbReference type="Proteomes" id="UP001500353">
    <property type="component" value="Unassembled WGS sequence"/>
</dbReference>
<protein>
    <recommendedName>
        <fullName evidence="4">HTH araC/xylS-type domain-containing protein</fullName>
    </recommendedName>
</protein>
<proteinExistence type="predicted"/>
<keyword evidence="3" id="KW-0804">Transcription</keyword>
<organism evidence="5 6">
    <name type="scientific">Chryseobacterium ginsengisoli</name>
    <dbReference type="NCBI Taxonomy" id="363853"/>
    <lineage>
        <taxon>Bacteria</taxon>
        <taxon>Pseudomonadati</taxon>
        <taxon>Bacteroidota</taxon>
        <taxon>Flavobacteriia</taxon>
        <taxon>Flavobacteriales</taxon>
        <taxon>Weeksellaceae</taxon>
        <taxon>Chryseobacterium group</taxon>
        <taxon>Chryseobacterium</taxon>
    </lineage>
</organism>
<dbReference type="PANTHER" id="PTHR43280:SF29">
    <property type="entry name" value="ARAC-FAMILY TRANSCRIPTIONAL REGULATOR"/>
    <property type="match status" value="1"/>
</dbReference>
<dbReference type="SUPFAM" id="SSF46689">
    <property type="entry name" value="Homeodomain-like"/>
    <property type="match status" value="1"/>
</dbReference>
<feature type="domain" description="HTH araC/xylS-type" evidence="4">
    <location>
        <begin position="63"/>
        <end position="167"/>
    </location>
</feature>
<accession>A0ABP9MJC5</accession>
<comment type="caution">
    <text evidence="5">The sequence shown here is derived from an EMBL/GenBank/DDBJ whole genome shotgun (WGS) entry which is preliminary data.</text>
</comment>
<dbReference type="SMART" id="SM00342">
    <property type="entry name" value="HTH_ARAC"/>
    <property type="match status" value="1"/>
</dbReference>
<dbReference type="PANTHER" id="PTHR43280">
    <property type="entry name" value="ARAC-FAMILY TRANSCRIPTIONAL REGULATOR"/>
    <property type="match status" value="1"/>
</dbReference>
<evidence type="ECO:0000256" key="2">
    <source>
        <dbReference type="ARBA" id="ARBA00023125"/>
    </source>
</evidence>
<gene>
    <name evidence="5" type="ORF">GCM10023210_32700</name>
</gene>
<evidence type="ECO:0000313" key="5">
    <source>
        <dbReference type="EMBL" id="GAA5097516.1"/>
    </source>
</evidence>
<keyword evidence="1" id="KW-0805">Transcription regulation</keyword>
<dbReference type="Pfam" id="PF12833">
    <property type="entry name" value="HTH_18"/>
    <property type="match status" value="1"/>
</dbReference>
<dbReference type="InterPro" id="IPR009057">
    <property type="entry name" value="Homeodomain-like_sf"/>
</dbReference>